<dbReference type="RefSeq" id="WP_012827287.1">
    <property type="nucleotide sequence ID" value="NC_013440.1"/>
</dbReference>
<dbReference type="InterPro" id="IPR013506">
    <property type="entry name" value="Topo_IIA_bsu_dom2"/>
</dbReference>
<keyword evidence="7" id="KW-0067">ATP-binding</keyword>
<dbReference type="EMBL" id="CP001804">
    <property type="protein sequence ID" value="ACY14679.1"/>
    <property type="molecule type" value="Genomic_DNA"/>
</dbReference>
<protein>
    <recommendedName>
        <fullName evidence="4">DNA topoisomerase (ATP-hydrolyzing)</fullName>
        <ecNumber evidence="4">5.6.2.2</ecNumber>
    </recommendedName>
</protein>
<evidence type="ECO:0000256" key="8">
    <source>
        <dbReference type="ARBA" id="ARBA00022842"/>
    </source>
</evidence>
<dbReference type="Pfam" id="PF00204">
    <property type="entry name" value="DNA_gyraseB"/>
    <property type="match status" value="1"/>
</dbReference>
<dbReference type="InterPro" id="IPR002288">
    <property type="entry name" value="DNA_gyrase_B_C"/>
</dbReference>
<dbReference type="CDD" id="cd16928">
    <property type="entry name" value="HATPase_GyrB-like"/>
    <property type="match status" value="1"/>
</dbReference>
<dbReference type="GO" id="GO:0005524">
    <property type="term" value="F:ATP binding"/>
    <property type="evidence" value="ECO:0007669"/>
    <property type="project" value="UniProtKB-KW"/>
</dbReference>
<organism evidence="13 14">
    <name type="scientific">Haliangium ochraceum (strain DSM 14365 / JCM 11303 / SMP-2)</name>
    <dbReference type="NCBI Taxonomy" id="502025"/>
    <lineage>
        <taxon>Bacteria</taxon>
        <taxon>Pseudomonadati</taxon>
        <taxon>Myxococcota</taxon>
        <taxon>Polyangia</taxon>
        <taxon>Haliangiales</taxon>
        <taxon>Kofleriaceae</taxon>
        <taxon>Haliangium</taxon>
    </lineage>
</organism>
<dbReference type="Pfam" id="PF01751">
    <property type="entry name" value="Toprim"/>
    <property type="match status" value="1"/>
</dbReference>
<dbReference type="FunFam" id="3.40.50.670:FF:000001">
    <property type="entry name" value="DNA topoisomerase 2"/>
    <property type="match status" value="1"/>
</dbReference>
<dbReference type="Proteomes" id="UP000001880">
    <property type="component" value="Chromosome"/>
</dbReference>
<dbReference type="PANTHER" id="PTHR45866:SF1">
    <property type="entry name" value="DNA GYRASE SUBUNIT B, MITOCHONDRIAL"/>
    <property type="match status" value="1"/>
</dbReference>
<keyword evidence="8" id="KW-0460">Magnesium</keyword>
<comment type="cofactor">
    <cofactor evidence="2">
        <name>Mg(2+)</name>
        <dbReference type="ChEBI" id="CHEBI:18420"/>
    </cofactor>
</comment>
<reference evidence="13 14" key="1">
    <citation type="journal article" date="2010" name="Stand. Genomic Sci.">
        <title>Complete genome sequence of Haliangium ochraceum type strain (SMP-2).</title>
        <authorList>
            <consortium name="US DOE Joint Genome Institute (JGI-PGF)"/>
            <person name="Ivanova N."/>
            <person name="Daum C."/>
            <person name="Lang E."/>
            <person name="Abt B."/>
            <person name="Kopitz M."/>
            <person name="Saunders E."/>
            <person name="Lapidus A."/>
            <person name="Lucas S."/>
            <person name="Glavina Del Rio T."/>
            <person name="Nolan M."/>
            <person name="Tice H."/>
            <person name="Copeland A."/>
            <person name="Cheng J.F."/>
            <person name="Chen F."/>
            <person name="Bruce D."/>
            <person name="Goodwin L."/>
            <person name="Pitluck S."/>
            <person name="Mavromatis K."/>
            <person name="Pati A."/>
            <person name="Mikhailova N."/>
            <person name="Chen A."/>
            <person name="Palaniappan K."/>
            <person name="Land M."/>
            <person name="Hauser L."/>
            <person name="Chang Y.J."/>
            <person name="Jeffries C.D."/>
            <person name="Detter J.C."/>
            <person name="Brettin T."/>
            <person name="Rohde M."/>
            <person name="Goker M."/>
            <person name="Bristow J."/>
            <person name="Markowitz V."/>
            <person name="Eisen J.A."/>
            <person name="Hugenholtz P."/>
            <person name="Kyrpides N.C."/>
            <person name="Klenk H.P."/>
        </authorList>
    </citation>
    <scope>NUCLEOTIDE SEQUENCE [LARGE SCALE GENOMIC DNA]</scope>
    <source>
        <strain evidence="14">DSM 14365 / CIP 107738 / JCM 11303 / AJ 13395 / SMP-2</strain>
    </source>
</reference>
<dbReference type="SMART" id="SM00433">
    <property type="entry name" value="TOP2c"/>
    <property type="match status" value="1"/>
</dbReference>
<dbReference type="STRING" id="502025.Hoch_2134"/>
<comment type="similarity">
    <text evidence="3">Belongs to the type II topoisomerase GyrB family.</text>
</comment>
<dbReference type="GO" id="GO:0003677">
    <property type="term" value="F:DNA binding"/>
    <property type="evidence" value="ECO:0007669"/>
    <property type="project" value="UniProtKB-KW"/>
</dbReference>
<comment type="catalytic activity">
    <reaction evidence="1">
        <text>ATP-dependent breakage, passage and rejoining of double-stranded DNA.</text>
        <dbReference type="EC" id="5.6.2.2"/>
    </reaction>
</comment>
<sequence length="647" mass="71309">MAQSSYTAQDITVLEGLEPVRKRPAMYIGGTDKVGFHHLLWEIVDNSIDEVINKHATRVDVTLHDDGTRVTIEDNGRGIPIDTLPKYKKPALEIIMTTLHAGGKFERGKNYKHSGGLHGVGASVVNALSSELIAEVKRDGDLYQQTYERGVPTGKMKKAGSSRGSGTIITFTPDPQIFGKKQRFDAKHIAERLEAKSYLHRGVKLVLHDKLSKPNATHTYQHDQGIAEYLSKLLGDRQYPTVPTKMDGLYFERAGEEDGDIDLEVALVWTEAPDEYIRSYVNGIPTPAGGTHEQGLKSAVVKGMRNYMNTHKLVPKGITLTAEDIREGLVVILSCYVGDPQFQGQTKQRLNNTEVSAQVDGALRPAIERYFNQNQNIAEAVVARMILAARARIASRAASQAVSRKTAVSHRLNLPGKLADCSSTNPGDSELFIVEGDSAGGSAKQGRDRRTQAILPLRGKVLNAEQASTQKLLANKELSDIVSALGCGMGPKLDLSRLRYGKIFLLMDADADGHHIATLLLTFFYRHMRQLIDHGHVYLAQPPLYRIDLGKETFWALDDIHKDQILANARSNAKPNITRFKGLGEMNPSVLKKTTLDPRYRSALRITVPEGEALGTDQTIAQLMGKDASARYDIITDGIHEVDELDV</sequence>
<evidence type="ECO:0000313" key="13">
    <source>
        <dbReference type="EMBL" id="ACY14679.1"/>
    </source>
</evidence>
<dbReference type="InterPro" id="IPR006171">
    <property type="entry name" value="TOPRIM_dom"/>
</dbReference>
<dbReference type="PROSITE" id="PS00177">
    <property type="entry name" value="TOPOISOMERASE_II"/>
    <property type="match status" value="1"/>
</dbReference>
<dbReference type="Gene3D" id="3.30.230.10">
    <property type="match status" value="1"/>
</dbReference>
<evidence type="ECO:0000256" key="1">
    <source>
        <dbReference type="ARBA" id="ARBA00000185"/>
    </source>
</evidence>
<evidence type="ECO:0000313" key="14">
    <source>
        <dbReference type="Proteomes" id="UP000001880"/>
    </source>
</evidence>
<dbReference type="InterPro" id="IPR018522">
    <property type="entry name" value="TopoIIA_CS"/>
</dbReference>
<dbReference type="GO" id="GO:0003918">
    <property type="term" value="F:DNA topoisomerase type II (double strand cut, ATP-hydrolyzing) activity"/>
    <property type="evidence" value="ECO:0007669"/>
    <property type="project" value="UniProtKB-EC"/>
</dbReference>
<dbReference type="CDD" id="cd00822">
    <property type="entry name" value="TopoII_Trans_DNA_gyrase"/>
    <property type="match status" value="1"/>
</dbReference>
<evidence type="ECO:0000256" key="4">
    <source>
        <dbReference type="ARBA" id="ARBA00012895"/>
    </source>
</evidence>
<evidence type="ECO:0000256" key="10">
    <source>
        <dbReference type="ARBA" id="ARBA00023125"/>
    </source>
</evidence>
<keyword evidence="9" id="KW-0799">Topoisomerase</keyword>
<dbReference type="OrthoDB" id="9802808at2"/>
<dbReference type="InterPro" id="IPR000565">
    <property type="entry name" value="Topo_IIA_B"/>
</dbReference>
<dbReference type="PANTHER" id="PTHR45866">
    <property type="entry name" value="DNA GYRASE/TOPOISOMERASE SUBUNIT B"/>
    <property type="match status" value="1"/>
</dbReference>
<keyword evidence="5" id="KW-0479">Metal-binding</keyword>
<evidence type="ECO:0000259" key="12">
    <source>
        <dbReference type="PROSITE" id="PS50880"/>
    </source>
</evidence>
<dbReference type="EC" id="5.6.2.2" evidence="4"/>
<keyword evidence="11 13" id="KW-0413">Isomerase</keyword>
<evidence type="ECO:0000256" key="11">
    <source>
        <dbReference type="ARBA" id="ARBA00023235"/>
    </source>
</evidence>
<dbReference type="NCBIfam" id="NF004189">
    <property type="entry name" value="PRK05644.1"/>
    <property type="match status" value="1"/>
</dbReference>
<dbReference type="Gene3D" id="3.40.50.670">
    <property type="match status" value="1"/>
</dbReference>
<dbReference type="InterPro" id="IPR013759">
    <property type="entry name" value="Topo_IIA_B_C"/>
</dbReference>
<dbReference type="InterPro" id="IPR036890">
    <property type="entry name" value="HATPase_C_sf"/>
</dbReference>
<dbReference type="Pfam" id="PF02518">
    <property type="entry name" value="HATPase_c"/>
    <property type="match status" value="1"/>
</dbReference>
<dbReference type="eggNOG" id="COG0187">
    <property type="taxonomic scope" value="Bacteria"/>
</dbReference>
<dbReference type="PRINTS" id="PR00418">
    <property type="entry name" value="TPI2FAMILY"/>
</dbReference>
<gene>
    <name evidence="13" type="ordered locus">Hoch_2134</name>
</gene>
<keyword evidence="6" id="KW-0547">Nucleotide-binding</keyword>
<evidence type="ECO:0000256" key="2">
    <source>
        <dbReference type="ARBA" id="ARBA00001946"/>
    </source>
</evidence>
<proteinExistence type="inferred from homology"/>
<dbReference type="HOGENOM" id="CLU_006146_4_1_7"/>
<keyword evidence="10" id="KW-0238">DNA-binding</keyword>
<dbReference type="Pfam" id="PF00986">
    <property type="entry name" value="DNA_gyraseB_C"/>
    <property type="match status" value="1"/>
</dbReference>
<name>D0LGV7_HALO1</name>
<dbReference type="KEGG" id="hoh:Hoch_2134"/>
<dbReference type="InterPro" id="IPR013760">
    <property type="entry name" value="Topo_IIA-like_dom_sf"/>
</dbReference>
<evidence type="ECO:0000256" key="7">
    <source>
        <dbReference type="ARBA" id="ARBA00022840"/>
    </source>
</evidence>
<dbReference type="GO" id="GO:0006265">
    <property type="term" value="P:DNA topological change"/>
    <property type="evidence" value="ECO:0007669"/>
    <property type="project" value="InterPro"/>
</dbReference>
<dbReference type="SUPFAM" id="SSF54211">
    <property type="entry name" value="Ribosomal protein S5 domain 2-like"/>
    <property type="match status" value="1"/>
</dbReference>
<accession>D0LGV7</accession>
<dbReference type="FunFam" id="3.30.565.10:FF:000002">
    <property type="entry name" value="DNA gyrase subunit B"/>
    <property type="match status" value="1"/>
</dbReference>
<dbReference type="AlphaFoldDB" id="D0LGV7"/>
<dbReference type="InterPro" id="IPR020568">
    <property type="entry name" value="Ribosomal_Su5_D2-typ_SF"/>
</dbReference>
<evidence type="ECO:0000256" key="5">
    <source>
        <dbReference type="ARBA" id="ARBA00022723"/>
    </source>
</evidence>
<evidence type="ECO:0000256" key="6">
    <source>
        <dbReference type="ARBA" id="ARBA00022741"/>
    </source>
</evidence>
<dbReference type="SUPFAM" id="SSF56719">
    <property type="entry name" value="Type II DNA topoisomerase"/>
    <property type="match status" value="1"/>
</dbReference>
<feature type="domain" description="Toprim" evidence="12">
    <location>
        <begin position="429"/>
        <end position="543"/>
    </location>
</feature>
<dbReference type="InterPro" id="IPR003594">
    <property type="entry name" value="HATPase_dom"/>
</dbReference>
<keyword evidence="14" id="KW-1185">Reference proteome</keyword>
<dbReference type="SUPFAM" id="SSF55874">
    <property type="entry name" value="ATPase domain of HSP90 chaperone/DNA topoisomerase II/histidine kinase"/>
    <property type="match status" value="1"/>
</dbReference>
<evidence type="ECO:0000256" key="9">
    <source>
        <dbReference type="ARBA" id="ARBA00023029"/>
    </source>
</evidence>
<dbReference type="Gene3D" id="3.30.565.10">
    <property type="entry name" value="Histidine kinase-like ATPase, C-terminal domain"/>
    <property type="match status" value="1"/>
</dbReference>
<evidence type="ECO:0000256" key="3">
    <source>
        <dbReference type="ARBA" id="ARBA00010708"/>
    </source>
</evidence>
<dbReference type="GO" id="GO:0046872">
    <property type="term" value="F:metal ion binding"/>
    <property type="evidence" value="ECO:0007669"/>
    <property type="project" value="UniProtKB-KW"/>
</dbReference>
<dbReference type="InterPro" id="IPR001241">
    <property type="entry name" value="Topo_IIA"/>
</dbReference>
<dbReference type="InterPro" id="IPR014721">
    <property type="entry name" value="Ribsml_uS5_D2-typ_fold_subgr"/>
</dbReference>
<dbReference type="PRINTS" id="PR01159">
    <property type="entry name" value="DNAGYRASEB"/>
</dbReference>
<dbReference type="SMART" id="SM00387">
    <property type="entry name" value="HATPase_c"/>
    <property type="match status" value="1"/>
</dbReference>
<dbReference type="PROSITE" id="PS50880">
    <property type="entry name" value="TOPRIM"/>
    <property type="match status" value="1"/>
</dbReference>